<reference evidence="2" key="1">
    <citation type="submission" date="2019-08" db="EMBL/GenBank/DDBJ databases">
        <title>The genome of the North American firefly Photinus pyralis.</title>
        <authorList>
            <consortium name="Photinus pyralis genome working group"/>
            <person name="Fallon T.R."/>
            <person name="Sander Lower S.E."/>
            <person name="Weng J.-K."/>
        </authorList>
    </citation>
    <scope>NUCLEOTIDE SEQUENCE</scope>
    <source>
        <strain evidence="2">TRF0915ILg1</strain>
        <tissue evidence="2">Whole body</tissue>
    </source>
</reference>
<sequence>MLRIFLITILRVCTSDVQQILNFRQNDYEVKWDIAECFSLNKSYYKRFECGEVLYNRTQRVFNATVDQAINMGGDVLFDIQVYKLMSNEYRFFPLTITNANVCAEYNRNSFGLKDMFTKSSNVKPCDMKKGVYYARNQIPDESRFPPHMPRGSYKIVGQMKLHSYKFAEAIMYIRVVDKPIDWTKIPKTNKYLKEDEEDKLRAEYNSNTFGIKDMLTEASNFKPCDMKKGVYYIRDLSPDVSNFPPHIPRDSSKVTVKLVLRSYELAELHWYFSVLDKPIDWKKIPKTNRYLKEKVQFSV</sequence>
<dbReference type="OrthoDB" id="7925769at2759"/>
<dbReference type="Proteomes" id="UP000801492">
    <property type="component" value="Unassembled WGS sequence"/>
</dbReference>
<dbReference type="EMBL" id="VTPC01003286">
    <property type="protein sequence ID" value="KAF2898752.1"/>
    <property type="molecule type" value="Genomic_DNA"/>
</dbReference>
<evidence type="ECO:0000256" key="1">
    <source>
        <dbReference type="SAM" id="SignalP"/>
    </source>
</evidence>
<feature type="chain" id="PRO_5035468034" evidence="1">
    <location>
        <begin position="16"/>
        <end position="300"/>
    </location>
</feature>
<dbReference type="PANTHER" id="PTHR21112:SF0">
    <property type="entry name" value="CHEMOSENSORY PROTEIN A 29A-RELATED"/>
    <property type="match status" value="1"/>
</dbReference>
<gene>
    <name evidence="2" type="ORF">ILUMI_07422</name>
</gene>
<keyword evidence="3" id="KW-1185">Reference proteome</keyword>
<feature type="signal peptide" evidence="1">
    <location>
        <begin position="1"/>
        <end position="15"/>
    </location>
</feature>
<dbReference type="InterPro" id="IPR010512">
    <property type="entry name" value="DUF1091"/>
</dbReference>
<dbReference type="PANTHER" id="PTHR21112">
    <property type="entry name" value="CHEMOSENSORY PROTEIN A 29A-RELATED"/>
    <property type="match status" value="1"/>
</dbReference>
<keyword evidence="1" id="KW-0732">Signal</keyword>
<dbReference type="AlphaFoldDB" id="A0A8K0GEF1"/>
<organism evidence="2 3">
    <name type="scientific">Ignelater luminosus</name>
    <name type="common">Cucubano</name>
    <name type="synonym">Pyrophorus luminosus</name>
    <dbReference type="NCBI Taxonomy" id="2038154"/>
    <lineage>
        <taxon>Eukaryota</taxon>
        <taxon>Metazoa</taxon>
        <taxon>Ecdysozoa</taxon>
        <taxon>Arthropoda</taxon>
        <taxon>Hexapoda</taxon>
        <taxon>Insecta</taxon>
        <taxon>Pterygota</taxon>
        <taxon>Neoptera</taxon>
        <taxon>Endopterygota</taxon>
        <taxon>Coleoptera</taxon>
        <taxon>Polyphaga</taxon>
        <taxon>Elateriformia</taxon>
        <taxon>Elateroidea</taxon>
        <taxon>Elateridae</taxon>
        <taxon>Agrypninae</taxon>
        <taxon>Pyrophorini</taxon>
        <taxon>Ignelater</taxon>
    </lineage>
</organism>
<name>A0A8K0GEF1_IGNLU</name>
<comment type="caution">
    <text evidence="2">The sequence shown here is derived from an EMBL/GenBank/DDBJ whole genome shotgun (WGS) entry which is preliminary data.</text>
</comment>
<evidence type="ECO:0000313" key="2">
    <source>
        <dbReference type="EMBL" id="KAF2898752.1"/>
    </source>
</evidence>
<dbReference type="Pfam" id="PF06477">
    <property type="entry name" value="DUF1091"/>
    <property type="match status" value="1"/>
</dbReference>
<accession>A0A8K0GEF1</accession>
<protein>
    <submittedName>
        <fullName evidence="2">Uncharacterized protein</fullName>
    </submittedName>
</protein>
<proteinExistence type="predicted"/>
<evidence type="ECO:0000313" key="3">
    <source>
        <dbReference type="Proteomes" id="UP000801492"/>
    </source>
</evidence>